<dbReference type="AlphaFoldDB" id="A0A225WA48"/>
<evidence type="ECO:0008006" key="4">
    <source>
        <dbReference type="Google" id="ProtNLM"/>
    </source>
</evidence>
<organism evidence="2 3">
    <name type="scientific">Phytophthora megakarya</name>
    <dbReference type="NCBI Taxonomy" id="4795"/>
    <lineage>
        <taxon>Eukaryota</taxon>
        <taxon>Sar</taxon>
        <taxon>Stramenopiles</taxon>
        <taxon>Oomycota</taxon>
        <taxon>Peronosporomycetes</taxon>
        <taxon>Peronosporales</taxon>
        <taxon>Peronosporaceae</taxon>
        <taxon>Phytophthora</taxon>
    </lineage>
</organism>
<feature type="region of interest" description="Disordered" evidence="1">
    <location>
        <begin position="48"/>
        <end position="97"/>
    </location>
</feature>
<dbReference type="PANTHER" id="PTHR46599">
    <property type="entry name" value="PIGGYBAC TRANSPOSABLE ELEMENT-DERIVED PROTEIN 4"/>
    <property type="match status" value="1"/>
</dbReference>
<dbReference type="EMBL" id="NBNE01001300">
    <property type="protein sequence ID" value="OWZ14606.1"/>
    <property type="molecule type" value="Genomic_DNA"/>
</dbReference>
<evidence type="ECO:0000313" key="3">
    <source>
        <dbReference type="Proteomes" id="UP000198211"/>
    </source>
</evidence>
<reference evidence="3" key="1">
    <citation type="submission" date="2017-03" db="EMBL/GenBank/DDBJ databases">
        <title>Phytopthora megakarya and P. palmivora, two closely related causual agents of cacao black pod achieved similar genome size and gene model numbers by different mechanisms.</title>
        <authorList>
            <person name="Ali S."/>
            <person name="Shao J."/>
            <person name="Larry D.J."/>
            <person name="Kronmiller B."/>
            <person name="Shen D."/>
            <person name="Strem M.D."/>
            <person name="Melnick R.L."/>
            <person name="Guiltinan M.J."/>
            <person name="Tyler B.M."/>
            <person name="Meinhardt L.W."/>
            <person name="Bailey B.A."/>
        </authorList>
    </citation>
    <scope>NUCLEOTIDE SEQUENCE [LARGE SCALE GENOMIC DNA]</scope>
    <source>
        <strain evidence="3">zdho120</strain>
    </source>
</reference>
<gene>
    <name evidence="2" type="ORF">PHMEG_00011891</name>
</gene>
<protein>
    <recommendedName>
        <fullName evidence="4">PiggyBac transposable element-derived protein domain-containing protein</fullName>
    </recommendedName>
</protein>
<dbReference type="PANTHER" id="PTHR46599:SF3">
    <property type="entry name" value="PIGGYBAC TRANSPOSABLE ELEMENT-DERIVED PROTEIN 4"/>
    <property type="match status" value="1"/>
</dbReference>
<accession>A0A225WA48</accession>
<evidence type="ECO:0000313" key="2">
    <source>
        <dbReference type="EMBL" id="OWZ14606.1"/>
    </source>
</evidence>
<name>A0A225WA48_9STRA</name>
<evidence type="ECO:0000256" key="1">
    <source>
        <dbReference type="SAM" id="MobiDB-lite"/>
    </source>
</evidence>
<proteinExistence type="predicted"/>
<keyword evidence="3" id="KW-1185">Reference proteome</keyword>
<sequence length="169" mass="18748">MRDPHRCMGGVYIAVAFKKYYKTIFLDLVDMAIVNAYIVFCEARKQRNDSPADPWFVPASTPGADAGADGQRLRRSPELPRAAGANGGAKRRAHSARAHGVPGLGSLWQRKAASQAPCKVCSLRKRKVGECCASCFFCAACSKEQKRVYLCDRVLPNHYPRKHAYVFQI</sequence>
<comment type="caution">
    <text evidence="2">The sequence shown here is derived from an EMBL/GenBank/DDBJ whole genome shotgun (WGS) entry which is preliminary data.</text>
</comment>
<dbReference type="Proteomes" id="UP000198211">
    <property type="component" value="Unassembled WGS sequence"/>
</dbReference>